<sequence length="371" mass="37302">MADQGGAHQGGAHQGGAGPDGADLGGAAVGRAVCLGESMAVLLPDRPGPFEAVGAFRPSVGGAESNVAAALAALGVPTAWISRVGADGFGRRLTGDLAAAGVDVSAVAVDPHRPTGVYLKETGGSGLPHDLGPGRSRLHYYRTGSAASALSPALLDDPAAAALLDAAPLLHLTGITPALSDDCLALVRALLARRRPGRLVSFDLNWRPALWRLRDPAVLPELLDAADVLLLGADEAEEAFGTGDPRALRARFPSPATLVVKDSGHLVTALGRGGGSVTERALHVEVVEPTGAGDAFAAGYLAGTLRGLDQRSRLRLGHLAAAGALTAPTDHGALPDAATVAALLAADERGWAATRVSASGIDSPALPAPVH</sequence>
<evidence type="ECO:0000256" key="1">
    <source>
        <dbReference type="ARBA" id="ARBA00010688"/>
    </source>
</evidence>
<feature type="domain" description="Carbohydrate kinase PfkB" evidence="4">
    <location>
        <begin position="32"/>
        <end position="328"/>
    </location>
</feature>
<organism evidence="5 6">
    <name type="scientific">Kitasatospora phosalacinea</name>
    <dbReference type="NCBI Taxonomy" id="2065"/>
    <lineage>
        <taxon>Bacteria</taxon>
        <taxon>Bacillati</taxon>
        <taxon>Actinomycetota</taxon>
        <taxon>Actinomycetes</taxon>
        <taxon>Kitasatosporales</taxon>
        <taxon>Streptomycetaceae</taxon>
        <taxon>Kitasatospora</taxon>
    </lineage>
</organism>
<reference evidence="5 6" key="1">
    <citation type="submission" date="2024-09" db="EMBL/GenBank/DDBJ databases">
        <title>The Natural Products Discovery Center: Release of the First 8490 Sequenced Strains for Exploring Actinobacteria Biosynthetic Diversity.</title>
        <authorList>
            <person name="Kalkreuter E."/>
            <person name="Kautsar S.A."/>
            <person name="Yang D."/>
            <person name="Bader C.D."/>
            <person name="Teijaro C.N."/>
            <person name="Fluegel L."/>
            <person name="Davis C.M."/>
            <person name="Simpson J.R."/>
            <person name="Lauterbach L."/>
            <person name="Steele A.D."/>
            <person name="Gui C."/>
            <person name="Meng S."/>
            <person name="Li G."/>
            <person name="Viehrig K."/>
            <person name="Ye F."/>
            <person name="Su P."/>
            <person name="Kiefer A.F."/>
            <person name="Nichols A."/>
            <person name="Cepeda A.J."/>
            <person name="Yan W."/>
            <person name="Fan B."/>
            <person name="Jiang Y."/>
            <person name="Adhikari A."/>
            <person name="Zheng C.-J."/>
            <person name="Schuster L."/>
            <person name="Cowan T.M."/>
            <person name="Smanski M.J."/>
            <person name="Chevrette M.G."/>
            <person name="De Carvalho L.P.S."/>
            <person name="Shen B."/>
        </authorList>
    </citation>
    <scope>NUCLEOTIDE SEQUENCE [LARGE SCALE GENOMIC DNA]</scope>
    <source>
        <strain evidence="5 6">NPDC058753</strain>
    </source>
</reference>
<dbReference type="Gene3D" id="3.40.1190.20">
    <property type="match status" value="1"/>
</dbReference>
<dbReference type="GO" id="GO:0016301">
    <property type="term" value="F:kinase activity"/>
    <property type="evidence" value="ECO:0007669"/>
    <property type="project" value="UniProtKB-KW"/>
</dbReference>
<dbReference type="Pfam" id="PF00294">
    <property type="entry name" value="PfkB"/>
    <property type="match status" value="1"/>
</dbReference>
<dbReference type="PANTHER" id="PTHR43320">
    <property type="entry name" value="SUGAR KINASE"/>
    <property type="match status" value="1"/>
</dbReference>
<keyword evidence="3 5" id="KW-0418">Kinase</keyword>
<evidence type="ECO:0000256" key="2">
    <source>
        <dbReference type="ARBA" id="ARBA00022679"/>
    </source>
</evidence>
<comment type="caution">
    <text evidence="5">The sequence shown here is derived from an EMBL/GenBank/DDBJ whole genome shotgun (WGS) entry which is preliminary data.</text>
</comment>
<keyword evidence="2" id="KW-0808">Transferase</keyword>
<dbReference type="EMBL" id="JBHYPX010000010">
    <property type="protein sequence ID" value="MFE1351761.1"/>
    <property type="molecule type" value="Genomic_DNA"/>
</dbReference>
<evidence type="ECO:0000313" key="6">
    <source>
        <dbReference type="Proteomes" id="UP001599542"/>
    </source>
</evidence>
<dbReference type="InterPro" id="IPR052700">
    <property type="entry name" value="Carb_kinase_PfkB-like"/>
</dbReference>
<dbReference type="PANTHER" id="PTHR43320:SF2">
    <property type="entry name" value="2-DEHYDRO-3-DEOXYGLUCONOKINASE_2-DEHYDRO-3-DEOXYGALACTONOKINASE"/>
    <property type="match status" value="1"/>
</dbReference>
<dbReference type="InterPro" id="IPR011611">
    <property type="entry name" value="PfkB_dom"/>
</dbReference>
<dbReference type="InterPro" id="IPR029056">
    <property type="entry name" value="Ribokinase-like"/>
</dbReference>
<dbReference type="Proteomes" id="UP001599542">
    <property type="component" value="Unassembled WGS sequence"/>
</dbReference>
<accession>A0ABW6GG98</accession>
<dbReference type="RefSeq" id="WP_380322269.1">
    <property type="nucleotide sequence ID" value="NZ_JBHYPW010000017.1"/>
</dbReference>
<dbReference type="CDD" id="cd01166">
    <property type="entry name" value="KdgK"/>
    <property type="match status" value="1"/>
</dbReference>
<proteinExistence type="inferred from homology"/>
<gene>
    <name evidence="5" type="ORF">ACFW6T_07190</name>
</gene>
<protein>
    <submittedName>
        <fullName evidence="5">Sugar kinase</fullName>
    </submittedName>
</protein>
<name>A0ABW6GG98_9ACTN</name>
<dbReference type="SUPFAM" id="SSF53613">
    <property type="entry name" value="Ribokinase-like"/>
    <property type="match status" value="1"/>
</dbReference>
<evidence type="ECO:0000313" key="5">
    <source>
        <dbReference type="EMBL" id="MFE1351761.1"/>
    </source>
</evidence>
<evidence type="ECO:0000256" key="3">
    <source>
        <dbReference type="ARBA" id="ARBA00022777"/>
    </source>
</evidence>
<comment type="similarity">
    <text evidence="1">Belongs to the carbohydrate kinase PfkB family.</text>
</comment>
<evidence type="ECO:0000259" key="4">
    <source>
        <dbReference type="Pfam" id="PF00294"/>
    </source>
</evidence>
<keyword evidence="6" id="KW-1185">Reference proteome</keyword>